<dbReference type="Gene3D" id="3.30.70.1050">
    <property type="entry name" value="Trigger factor ribosome-binding domain"/>
    <property type="match status" value="1"/>
</dbReference>
<dbReference type="Pfam" id="PF00254">
    <property type="entry name" value="FKBP_C"/>
    <property type="match status" value="1"/>
</dbReference>
<evidence type="ECO:0000313" key="10">
    <source>
        <dbReference type="EMBL" id="KKN53179.1"/>
    </source>
</evidence>
<dbReference type="InterPro" id="IPR008880">
    <property type="entry name" value="Trigger_fac_C"/>
</dbReference>
<evidence type="ECO:0000256" key="2">
    <source>
        <dbReference type="ARBA" id="ARBA00005464"/>
    </source>
</evidence>
<dbReference type="InterPro" id="IPR027304">
    <property type="entry name" value="Trigger_fact/SurA_dom_sf"/>
</dbReference>
<keyword evidence="5" id="KW-0143">Chaperone</keyword>
<comment type="similarity">
    <text evidence="2">Belongs to the FKBP-type PPIase family. Tig subfamily.</text>
</comment>
<evidence type="ECO:0000259" key="8">
    <source>
        <dbReference type="Pfam" id="PF05697"/>
    </source>
</evidence>
<evidence type="ECO:0000256" key="3">
    <source>
        <dbReference type="ARBA" id="ARBA00013194"/>
    </source>
</evidence>
<dbReference type="PANTHER" id="PTHR30560:SF3">
    <property type="entry name" value="TRIGGER FACTOR-LIKE PROTEIN TIG, CHLOROPLASTIC"/>
    <property type="match status" value="1"/>
</dbReference>
<protein>
    <recommendedName>
        <fullName evidence="3">peptidylprolyl isomerase</fullName>
        <ecNumber evidence="3">5.2.1.8</ecNumber>
    </recommendedName>
</protein>
<comment type="catalytic activity">
    <reaction evidence="1">
        <text>[protein]-peptidylproline (omega=180) = [protein]-peptidylproline (omega=0)</text>
        <dbReference type="Rhea" id="RHEA:16237"/>
        <dbReference type="Rhea" id="RHEA-COMP:10747"/>
        <dbReference type="Rhea" id="RHEA-COMP:10748"/>
        <dbReference type="ChEBI" id="CHEBI:83833"/>
        <dbReference type="ChEBI" id="CHEBI:83834"/>
        <dbReference type="EC" id="5.2.1.8"/>
    </reaction>
</comment>
<dbReference type="HAMAP" id="MF_00303">
    <property type="entry name" value="Trigger_factor_Tig"/>
    <property type="match status" value="1"/>
</dbReference>
<dbReference type="GO" id="GO:0015031">
    <property type="term" value="P:protein transport"/>
    <property type="evidence" value="ECO:0007669"/>
    <property type="project" value="InterPro"/>
</dbReference>
<dbReference type="InterPro" id="IPR046357">
    <property type="entry name" value="PPIase_dom_sf"/>
</dbReference>
<dbReference type="GO" id="GO:0051083">
    <property type="term" value="P:'de novo' cotranslational protein folding"/>
    <property type="evidence" value="ECO:0007669"/>
    <property type="project" value="TreeGrafter"/>
</dbReference>
<dbReference type="GO" id="GO:0044183">
    <property type="term" value="F:protein folding chaperone"/>
    <property type="evidence" value="ECO:0007669"/>
    <property type="project" value="TreeGrafter"/>
</dbReference>
<dbReference type="FunFam" id="3.10.50.40:FF:000001">
    <property type="entry name" value="Trigger factor"/>
    <property type="match status" value="1"/>
</dbReference>
<accession>A0A0F9RE57</accession>
<evidence type="ECO:0000256" key="5">
    <source>
        <dbReference type="ARBA" id="ARBA00023186"/>
    </source>
</evidence>
<evidence type="ECO:0000256" key="4">
    <source>
        <dbReference type="ARBA" id="ARBA00023110"/>
    </source>
</evidence>
<dbReference type="InterPro" id="IPR008881">
    <property type="entry name" value="Trigger_fac_ribosome-bd_bac"/>
</dbReference>
<dbReference type="NCBIfam" id="TIGR00115">
    <property type="entry name" value="tig"/>
    <property type="match status" value="1"/>
</dbReference>
<comment type="caution">
    <text evidence="10">The sequence shown here is derived from an EMBL/GenBank/DDBJ whole genome shotgun (WGS) entry which is preliminary data.</text>
</comment>
<dbReference type="Pfam" id="PF05697">
    <property type="entry name" value="Trigger_N"/>
    <property type="match status" value="1"/>
</dbReference>
<dbReference type="GO" id="GO:0043335">
    <property type="term" value="P:protein unfolding"/>
    <property type="evidence" value="ECO:0007669"/>
    <property type="project" value="TreeGrafter"/>
</dbReference>
<feature type="domain" description="PPIase FKBP-type" evidence="7">
    <location>
        <begin position="155"/>
        <end position="236"/>
    </location>
</feature>
<dbReference type="Gene3D" id="3.10.50.40">
    <property type="match status" value="1"/>
</dbReference>
<dbReference type="SUPFAM" id="SSF102735">
    <property type="entry name" value="Trigger factor ribosome-binding domain"/>
    <property type="match status" value="1"/>
</dbReference>
<dbReference type="EMBL" id="LAZR01000984">
    <property type="protein sequence ID" value="KKN53179.1"/>
    <property type="molecule type" value="Genomic_DNA"/>
</dbReference>
<evidence type="ECO:0000259" key="9">
    <source>
        <dbReference type="Pfam" id="PF05698"/>
    </source>
</evidence>
<sequence>MQVTVENVSELGRRMTVTVEDANIEQAIQERLKALRPTVKMAGFRPGKVPTKMIEQSHGPAARRDVIDALVQSSMQEAFVQESINPAGPPHIDTMKEEGSDFVYTLKYDVFPDVKEVKLDGITVEKTIAEVKDEDVDAMLETLRQQRLTWEPLKRAAKEEDGVTIDFVGSIDGVEFDGGKGTDVLVVIGDGNMLPEFENQLIGTKADQELTVTMTFPADYRAEHLQGKEASFAVTVKSVAKKKLPKLDKEFAAMCGIDDGLAALKKEVQANMTRELESTLKATNKRIVMDSLIANNAIALPESPVEREAEYLMEQAKNNLKNQGVNIEGIPFSIDTFKDSAKKRVSLSLLIGKIINDNDIKPDEARVKAVIDGIAASYEDPEDVVKFYMNDQQKLSEVQMMVVEDTVVEWVYTNVKVEEKSATFSEVMNAASA</sequence>
<dbReference type="Gene3D" id="1.10.3120.10">
    <property type="entry name" value="Trigger factor, C-terminal domain"/>
    <property type="match status" value="1"/>
</dbReference>
<dbReference type="Pfam" id="PF05698">
    <property type="entry name" value="Trigger_C"/>
    <property type="match status" value="1"/>
</dbReference>
<keyword evidence="6" id="KW-0413">Isomerase</keyword>
<name>A0A0F9RE57_9ZZZZ</name>
<evidence type="ECO:0000259" key="7">
    <source>
        <dbReference type="Pfam" id="PF00254"/>
    </source>
</evidence>
<dbReference type="InterPro" id="IPR036611">
    <property type="entry name" value="Trigger_fac_ribosome-bd_sf"/>
</dbReference>
<dbReference type="GO" id="GO:0003755">
    <property type="term" value="F:peptidyl-prolyl cis-trans isomerase activity"/>
    <property type="evidence" value="ECO:0007669"/>
    <property type="project" value="UniProtKB-KW"/>
</dbReference>
<keyword evidence="4" id="KW-0697">Rotamase</keyword>
<dbReference type="GO" id="GO:0043022">
    <property type="term" value="F:ribosome binding"/>
    <property type="evidence" value="ECO:0007669"/>
    <property type="project" value="TreeGrafter"/>
</dbReference>
<dbReference type="SUPFAM" id="SSF109998">
    <property type="entry name" value="Triger factor/SurA peptide-binding domain-like"/>
    <property type="match status" value="1"/>
</dbReference>
<evidence type="ECO:0000256" key="6">
    <source>
        <dbReference type="ARBA" id="ARBA00023235"/>
    </source>
</evidence>
<proteinExistence type="inferred from homology"/>
<dbReference type="InterPro" id="IPR005215">
    <property type="entry name" value="Trig_fac"/>
</dbReference>
<feature type="domain" description="Trigger factor C-terminal" evidence="9">
    <location>
        <begin position="261"/>
        <end position="411"/>
    </location>
</feature>
<dbReference type="EC" id="5.2.1.8" evidence="3"/>
<reference evidence="10" key="1">
    <citation type="journal article" date="2015" name="Nature">
        <title>Complex archaea that bridge the gap between prokaryotes and eukaryotes.</title>
        <authorList>
            <person name="Spang A."/>
            <person name="Saw J.H."/>
            <person name="Jorgensen S.L."/>
            <person name="Zaremba-Niedzwiedzka K."/>
            <person name="Martijn J."/>
            <person name="Lind A.E."/>
            <person name="van Eijk R."/>
            <person name="Schleper C."/>
            <person name="Guy L."/>
            <person name="Ettema T.J."/>
        </authorList>
    </citation>
    <scope>NUCLEOTIDE SEQUENCE</scope>
</reference>
<dbReference type="AlphaFoldDB" id="A0A0F9RE57"/>
<feature type="domain" description="Trigger factor ribosome-binding bacterial" evidence="8">
    <location>
        <begin position="1"/>
        <end position="143"/>
    </location>
</feature>
<dbReference type="PIRSF" id="PIRSF003095">
    <property type="entry name" value="Trigger_factor"/>
    <property type="match status" value="1"/>
</dbReference>
<organism evidence="10">
    <name type="scientific">marine sediment metagenome</name>
    <dbReference type="NCBI Taxonomy" id="412755"/>
    <lineage>
        <taxon>unclassified sequences</taxon>
        <taxon>metagenomes</taxon>
        <taxon>ecological metagenomes</taxon>
    </lineage>
</organism>
<gene>
    <name evidence="10" type="ORF">LCGC14_0604990</name>
</gene>
<dbReference type="PANTHER" id="PTHR30560">
    <property type="entry name" value="TRIGGER FACTOR CHAPERONE AND PEPTIDYL-PROLYL CIS/TRANS ISOMERASE"/>
    <property type="match status" value="1"/>
</dbReference>
<evidence type="ECO:0000256" key="1">
    <source>
        <dbReference type="ARBA" id="ARBA00000971"/>
    </source>
</evidence>
<dbReference type="InterPro" id="IPR001179">
    <property type="entry name" value="PPIase_FKBP_dom"/>
</dbReference>
<dbReference type="SUPFAM" id="SSF54534">
    <property type="entry name" value="FKBP-like"/>
    <property type="match status" value="1"/>
</dbReference>
<dbReference type="InterPro" id="IPR037041">
    <property type="entry name" value="Trigger_fac_C_sf"/>
</dbReference>